<feature type="compositionally biased region" description="Basic and acidic residues" evidence="7">
    <location>
        <begin position="418"/>
        <end position="482"/>
    </location>
</feature>
<dbReference type="GO" id="GO:0004674">
    <property type="term" value="F:protein serine/threonine kinase activity"/>
    <property type="evidence" value="ECO:0007669"/>
    <property type="project" value="UniProtKB-KW"/>
</dbReference>
<dbReference type="EMBL" id="RHFK02000021">
    <property type="protein sequence ID" value="TWW57273.1"/>
    <property type="molecule type" value="Genomic_DNA"/>
</dbReference>
<dbReference type="PANTHER" id="PTHR24351">
    <property type="entry name" value="RIBOSOMAL PROTEIN S6 KINASE"/>
    <property type="match status" value="1"/>
</dbReference>
<keyword evidence="3" id="KW-0808">Transferase</keyword>
<evidence type="ECO:0000256" key="4">
    <source>
        <dbReference type="ARBA" id="ARBA00022741"/>
    </source>
</evidence>
<evidence type="ECO:0000256" key="2">
    <source>
        <dbReference type="ARBA" id="ARBA00022553"/>
    </source>
</evidence>
<dbReference type="Gene3D" id="3.30.200.20">
    <property type="entry name" value="Phosphorylase Kinase, domain 1"/>
    <property type="match status" value="2"/>
</dbReference>
<dbReference type="FunFam" id="1.10.510.10:FF:000048">
    <property type="entry name" value="Protein kinase C"/>
    <property type="match status" value="1"/>
</dbReference>
<reference evidence="10 11" key="1">
    <citation type="submission" date="2019-04" db="EMBL/GenBank/DDBJ databases">
        <title>Chromosome genome assembly for Takifugu flavidus.</title>
        <authorList>
            <person name="Xiao S."/>
        </authorList>
    </citation>
    <scope>NUCLEOTIDE SEQUENCE [LARGE SCALE GENOMIC DNA]</scope>
    <source>
        <strain evidence="10">HTHZ2018</strain>
        <tissue evidence="10">Muscle</tissue>
    </source>
</reference>
<dbReference type="InterPro" id="IPR011009">
    <property type="entry name" value="Kinase-like_dom_sf"/>
</dbReference>
<keyword evidence="5 10" id="KW-0418">Kinase</keyword>
<dbReference type="PROSITE" id="PS51285">
    <property type="entry name" value="AGC_KINASE_CTER"/>
    <property type="match status" value="1"/>
</dbReference>
<feature type="domain" description="Protein kinase" evidence="8">
    <location>
        <begin position="1"/>
        <end position="362"/>
    </location>
</feature>
<feature type="domain" description="AGC-kinase C-terminal" evidence="9">
    <location>
        <begin position="363"/>
        <end position="530"/>
    </location>
</feature>
<dbReference type="PROSITE" id="PS00108">
    <property type="entry name" value="PROTEIN_KINASE_ST"/>
    <property type="match status" value="1"/>
</dbReference>
<evidence type="ECO:0000256" key="6">
    <source>
        <dbReference type="ARBA" id="ARBA00022840"/>
    </source>
</evidence>
<dbReference type="InterPro" id="IPR000719">
    <property type="entry name" value="Prot_kinase_dom"/>
</dbReference>
<dbReference type="GO" id="GO:0005524">
    <property type="term" value="F:ATP binding"/>
    <property type="evidence" value="ECO:0007669"/>
    <property type="project" value="UniProtKB-KW"/>
</dbReference>
<evidence type="ECO:0000313" key="10">
    <source>
        <dbReference type="EMBL" id="TWW57273.1"/>
    </source>
</evidence>
<dbReference type="InterPro" id="IPR000961">
    <property type="entry name" value="AGC-kinase_C"/>
</dbReference>
<dbReference type="Pfam" id="PF00069">
    <property type="entry name" value="Pkinase"/>
    <property type="match status" value="1"/>
</dbReference>
<dbReference type="SMART" id="SM00133">
    <property type="entry name" value="S_TK_X"/>
    <property type="match status" value="1"/>
</dbReference>
<dbReference type="SMART" id="SM00220">
    <property type="entry name" value="S_TKc"/>
    <property type="match status" value="1"/>
</dbReference>
<dbReference type="InterPro" id="IPR008271">
    <property type="entry name" value="Ser/Thr_kinase_AS"/>
</dbReference>
<protein>
    <submittedName>
        <fullName evidence="10">Protein kinase C zeta type</fullName>
    </submittedName>
</protein>
<keyword evidence="11" id="KW-1185">Reference proteome</keyword>
<dbReference type="Gene3D" id="1.10.510.10">
    <property type="entry name" value="Transferase(Phosphotransferase) domain 1"/>
    <property type="match status" value="2"/>
</dbReference>
<evidence type="ECO:0000256" key="3">
    <source>
        <dbReference type="ARBA" id="ARBA00022679"/>
    </source>
</evidence>
<dbReference type="AlphaFoldDB" id="A0A5C6MQS7"/>
<gene>
    <name evidence="10" type="ORF">D4764_08G0012600</name>
</gene>
<accession>A0A5C6MQS7</accession>
<feature type="compositionally biased region" description="Basic and acidic residues" evidence="7">
    <location>
        <begin position="488"/>
        <end position="512"/>
    </location>
</feature>
<evidence type="ECO:0000256" key="1">
    <source>
        <dbReference type="ARBA" id="ARBA00022527"/>
    </source>
</evidence>
<evidence type="ECO:0000313" key="11">
    <source>
        <dbReference type="Proteomes" id="UP000324091"/>
    </source>
</evidence>
<keyword evidence="4" id="KW-0547">Nucleotide-binding</keyword>
<dbReference type="Proteomes" id="UP000324091">
    <property type="component" value="Chromosome 8"/>
</dbReference>
<evidence type="ECO:0000259" key="8">
    <source>
        <dbReference type="PROSITE" id="PS50011"/>
    </source>
</evidence>
<feature type="region of interest" description="Disordered" evidence="7">
    <location>
        <begin position="409"/>
        <end position="513"/>
    </location>
</feature>
<sequence length="532" mass="60093">MFLVLMNLDESSSLVPVQDIDWVQTEKHVFEQASANPFLVGLHSCFQTQSRLFLVIEYVKGGDLMFHMQRQRKLPEEHARFYAAEICIALNFLHEKGIIYRDLKLDNVLLDHEGHVKLTDYGMCKEGIQPGDTTSTFCGTPNYIAPEILRGEDYGFSVDWWALGVLMFEMMAGRSPFDIITDNPDMNTEEYLFQGKSQCMRSIETIKTNSSIEAIGSIKTNRSVETIETIKTIGSIKTNRSVETIETIKSIRSIKTNRSVETIETIKAIGSIKTNRSVETIETIKTIGSIKTNRSVETIETIKTIGSIKTNRIILEKPIRIPRSLSVKAASVLKGFLNKDPKDRLGCQAQMGFTDIKSHTFFRSIDWDQVRIWEFFCFVLKLDKKEVTPPFKPQILDDYGLENFDTQFTNEPVQLTPDDEKGGERGIGEEDRGGGEESRIGKERKGGERRIGEEDRGVEERRGGERGIGEERRIGEEDRGGEGGRVGRGGEERRGEGDRGGEESDVIKRIDQSEFEGFEYINPLLLSADESA</sequence>
<evidence type="ECO:0000259" key="9">
    <source>
        <dbReference type="PROSITE" id="PS51285"/>
    </source>
</evidence>
<dbReference type="InterPro" id="IPR017892">
    <property type="entry name" value="Pkinase_C"/>
</dbReference>
<keyword evidence="2" id="KW-0597">Phosphoprotein</keyword>
<proteinExistence type="predicted"/>
<dbReference type="Pfam" id="PF00433">
    <property type="entry name" value="Pkinase_C"/>
    <property type="match status" value="1"/>
</dbReference>
<keyword evidence="6" id="KW-0067">ATP-binding</keyword>
<evidence type="ECO:0000256" key="7">
    <source>
        <dbReference type="SAM" id="MobiDB-lite"/>
    </source>
</evidence>
<name>A0A5C6MQS7_9TELE</name>
<evidence type="ECO:0000256" key="5">
    <source>
        <dbReference type="ARBA" id="ARBA00022777"/>
    </source>
</evidence>
<dbReference type="SUPFAM" id="SSF56112">
    <property type="entry name" value="Protein kinase-like (PK-like)"/>
    <property type="match status" value="1"/>
</dbReference>
<dbReference type="PROSITE" id="PS50011">
    <property type="entry name" value="PROTEIN_KINASE_DOM"/>
    <property type="match status" value="1"/>
</dbReference>
<comment type="caution">
    <text evidence="10">The sequence shown here is derived from an EMBL/GenBank/DDBJ whole genome shotgun (WGS) entry which is preliminary data.</text>
</comment>
<keyword evidence="1" id="KW-0723">Serine/threonine-protein kinase</keyword>
<organism evidence="10 11">
    <name type="scientific">Takifugu flavidus</name>
    <name type="common">sansaifugu</name>
    <dbReference type="NCBI Taxonomy" id="433684"/>
    <lineage>
        <taxon>Eukaryota</taxon>
        <taxon>Metazoa</taxon>
        <taxon>Chordata</taxon>
        <taxon>Craniata</taxon>
        <taxon>Vertebrata</taxon>
        <taxon>Euteleostomi</taxon>
        <taxon>Actinopterygii</taxon>
        <taxon>Neopterygii</taxon>
        <taxon>Teleostei</taxon>
        <taxon>Neoteleostei</taxon>
        <taxon>Acanthomorphata</taxon>
        <taxon>Eupercaria</taxon>
        <taxon>Tetraodontiformes</taxon>
        <taxon>Tetradontoidea</taxon>
        <taxon>Tetraodontidae</taxon>
        <taxon>Takifugu</taxon>
    </lineage>
</organism>